<accession>A0A953M198</accession>
<evidence type="ECO:0000256" key="1">
    <source>
        <dbReference type="ARBA" id="ARBA00005187"/>
    </source>
</evidence>
<dbReference type="InterPro" id="IPR033738">
    <property type="entry name" value="AsnB_N"/>
</dbReference>
<dbReference type="PANTHER" id="PTHR43284">
    <property type="entry name" value="ASPARAGINE SYNTHETASE (GLUTAMINE-HYDROLYZING)"/>
    <property type="match status" value="1"/>
</dbReference>
<dbReference type="InterPro" id="IPR006426">
    <property type="entry name" value="Asn_synth_AEB"/>
</dbReference>
<dbReference type="GO" id="GO:0006529">
    <property type="term" value="P:asparagine biosynthetic process"/>
    <property type="evidence" value="ECO:0007669"/>
    <property type="project" value="InterPro"/>
</dbReference>
<gene>
    <name evidence="10" type="primary">asnB</name>
    <name evidence="10" type="ORF">K8I29_08850</name>
</gene>
<comment type="catalytic activity">
    <reaction evidence="7">
        <text>L-aspartate + L-glutamine + ATP + H2O = L-asparagine + L-glutamate + AMP + diphosphate + H(+)</text>
        <dbReference type="Rhea" id="RHEA:12228"/>
        <dbReference type="ChEBI" id="CHEBI:15377"/>
        <dbReference type="ChEBI" id="CHEBI:15378"/>
        <dbReference type="ChEBI" id="CHEBI:29985"/>
        <dbReference type="ChEBI" id="CHEBI:29991"/>
        <dbReference type="ChEBI" id="CHEBI:30616"/>
        <dbReference type="ChEBI" id="CHEBI:33019"/>
        <dbReference type="ChEBI" id="CHEBI:58048"/>
        <dbReference type="ChEBI" id="CHEBI:58359"/>
        <dbReference type="ChEBI" id="CHEBI:456215"/>
        <dbReference type="EC" id="6.3.5.4"/>
    </reaction>
</comment>
<evidence type="ECO:0000256" key="2">
    <source>
        <dbReference type="ARBA" id="ARBA00005752"/>
    </source>
</evidence>
<dbReference type="AlphaFoldDB" id="A0A953M198"/>
<organism evidence="10 11">
    <name type="scientific">Candidatus Nitrobium versatile</name>
    <dbReference type="NCBI Taxonomy" id="2884831"/>
    <lineage>
        <taxon>Bacteria</taxon>
        <taxon>Pseudomonadati</taxon>
        <taxon>Nitrospirota</taxon>
        <taxon>Nitrospiria</taxon>
        <taxon>Nitrospirales</taxon>
        <taxon>Nitrospiraceae</taxon>
        <taxon>Candidatus Nitrobium</taxon>
    </lineage>
</organism>
<dbReference type="SUPFAM" id="SSF52402">
    <property type="entry name" value="Adenine nucleotide alpha hydrolases-like"/>
    <property type="match status" value="1"/>
</dbReference>
<dbReference type="Pfam" id="PF00733">
    <property type="entry name" value="Asn_synthase"/>
    <property type="match status" value="1"/>
</dbReference>
<comment type="similarity">
    <text evidence="2">Belongs to the asparagine synthetase family.</text>
</comment>
<reference evidence="10" key="1">
    <citation type="journal article" date="2021" name="bioRxiv">
        <title>Unraveling nitrogen, sulfur and carbon metabolic pathways and microbial community transcriptional responses to substrate deprivation and toxicity stresses in a bioreactor mimicking anoxic brackish coastal sediment conditions.</title>
        <authorList>
            <person name="Martins P.D."/>
            <person name="Echeveste M.J."/>
            <person name="Arshad A."/>
            <person name="Kurth J."/>
            <person name="Ouboter H."/>
            <person name="Jetten M.S.M."/>
            <person name="Welte C.U."/>
        </authorList>
    </citation>
    <scope>NUCLEOTIDE SEQUENCE</scope>
    <source>
        <strain evidence="10">MAG_39</strain>
    </source>
</reference>
<name>A0A953M198_9BACT</name>
<dbReference type="PANTHER" id="PTHR43284:SF1">
    <property type="entry name" value="ASPARAGINE SYNTHETASE"/>
    <property type="match status" value="1"/>
</dbReference>
<dbReference type="GO" id="GO:0005524">
    <property type="term" value="F:ATP binding"/>
    <property type="evidence" value="ECO:0007669"/>
    <property type="project" value="UniProtKB-KW"/>
</dbReference>
<dbReference type="CDD" id="cd00712">
    <property type="entry name" value="AsnB"/>
    <property type="match status" value="1"/>
</dbReference>
<proteinExistence type="inferred from homology"/>
<feature type="domain" description="Glutamine amidotransferase type-2" evidence="9">
    <location>
        <begin position="1"/>
        <end position="187"/>
    </location>
</feature>
<dbReference type="InterPro" id="IPR051786">
    <property type="entry name" value="ASN_synthetase/amidase"/>
</dbReference>
<dbReference type="PIRSF" id="PIRSF001589">
    <property type="entry name" value="Asn_synthetase_glu-h"/>
    <property type="match status" value="1"/>
</dbReference>
<dbReference type="GO" id="GO:0005829">
    <property type="term" value="C:cytosol"/>
    <property type="evidence" value="ECO:0007669"/>
    <property type="project" value="TreeGrafter"/>
</dbReference>
<dbReference type="GO" id="GO:0004066">
    <property type="term" value="F:asparagine synthase (glutamine-hydrolyzing) activity"/>
    <property type="evidence" value="ECO:0007669"/>
    <property type="project" value="UniProtKB-EC"/>
</dbReference>
<keyword evidence="10" id="KW-0436">Ligase</keyword>
<dbReference type="Pfam" id="PF13537">
    <property type="entry name" value="GATase_7"/>
    <property type="match status" value="1"/>
</dbReference>
<dbReference type="InterPro" id="IPR001962">
    <property type="entry name" value="Asn_synthase"/>
</dbReference>
<dbReference type="InterPro" id="IPR014729">
    <property type="entry name" value="Rossmann-like_a/b/a_fold"/>
</dbReference>
<dbReference type="CDD" id="cd01991">
    <property type="entry name" value="Asn_synthase_B_C"/>
    <property type="match status" value="1"/>
</dbReference>
<dbReference type="PROSITE" id="PS51278">
    <property type="entry name" value="GATASE_TYPE_2"/>
    <property type="match status" value="1"/>
</dbReference>
<keyword evidence="4 8" id="KW-0547">Nucleotide-binding</keyword>
<protein>
    <recommendedName>
        <fullName evidence="3">asparagine synthase (glutamine-hydrolyzing)</fullName>
        <ecNumber evidence="3">6.3.5.4</ecNumber>
    </recommendedName>
</protein>
<evidence type="ECO:0000313" key="10">
    <source>
        <dbReference type="EMBL" id="MBZ0156300.1"/>
    </source>
</evidence>
<sequence length="571" mass="66024">MMTRTLAHRGPDDEGIYEDSTHAVKLGNRRLKIIDLVLGHQPMHNEDRTVWITFNGEIFNYKGLRKKLTGLGHSFYTDTDTEVIVHAYEEYGTKCVDHFNGMFAFALWDGQKLFLARDRMGEKPLFYYHGEGRFLFASEIKSILTEVAPEPSLHPDFFVFEDNLSDSTLFKGIKELKPAHVLTYDGKNTEIRRYWFPETIDSERRSDKFYIDKLAELFYDAVQTRLVGDVPWGMYLSGGLDSSVIACIAKPDIVFSATYNNWDPRFDETEYSSIVAKKLGAEQIFVTSTPPEVESGFSDIIWYLDQPISTSSTITSFKLAEEASKYVKFILNGQGADEVFGGYTRYIFMLIEDSMRNSDWLKNYEPMARRFWGLHAFIDPADRYFNFIKRTEPTTSDPLRLVQESFSAQTGIINQIGYTDMVISLPHLITMDDRGCAHAGIESRSPFLDHRIVEFAFQLPIDLKIREYETKYILRQVARQFCPPEVTYRMNKMGMVSPIGVWLQRELAHWTADLSRSLRKRHLGLPILGPEEYGIFDRRLHAVISLELWFRRFFDAESRRNAAPLRRAISA</sequence>
<reference evidence="10" key="2">
    <citation type="submission" date="2021-08" db="EMBL/GenBank/DDBJ databases">
        <authorList>
            <person name="Dalcin Martins P."/>
        </authorList>
    </citation>
    <scope>NUCLEOTIDE SEQUENCE</scope>
    <source>
        <strain evidence="10">MAG_39</strain>
    </source>
</reference>
<evidence type="ECO:0000313" key="11">
    <source>
        <dbReference type="Proteomes" id="UP000705867"/>
    </source>
</evidence>
<dbReference type="EMBL" id="JAIOIV010000073">
    <property type="protein sequence ID" value="MBZ0156300.1"/>
    <property type="molecule type" value="Genomic_DNA"/>
</dbReference>
<dbReference type="InterPro" id="IPR029055">
    <property type="entry name" value="Ntn_hydrolases_N"/>
</dbReference>
<dbReference type="InterPro" id="IPR017932">
    <property type="entry name" value="GATase_2_dom"/>
</dbReference>
<dbReference type="EC" id="6.3.5.4" evidence="3"/>
<comment type="caution">
    <text evidence="10">The sequence shown here is derived from an EMBL/GenBank/DDBJ whole genome shotgun (WGS) entry which is preliminary data.</text>
</comment>
<dbReference type="Gene3D" id="3.60.20.10">
    <property type="entry name" value="Glutamine Phosphoribosylpyrophosphate, subunit 1, domain 1"/>
    <property type="match status" value="1"/>
</dbReference>
<comment type="pathway">
    <text evidence="1">Amino-acid biosynthesis; L-asparagine biosynthesis; L-asparagine from L-aspartate (L-Gln route): step 1/1.</text>
</comment>
<evidence type="ECO:0000256" key="3">
    <source>
        <dbReference type="ARBA" id="ARBA00012737"/>
    </source>
</evidence>
<keyword evidence="5 8" id="KW-0067">ATP-binding</keyword>
<evidence type="ECO:0000259" key="9">
    <source>
        <dbReference type="PROSITE" id="PS51278"/>
    </source>
</evidence>
<evidence type="ECO:0000256" key="8">
    <source>
        <dbReference type="PIRSR" id="PIRSR001589-2"/>
    </source>
</evidence>
<evidence type="ECO:0000256" key="4">
    <source>
        <dbReference type="ARBA" id="ARBA00022741"/>
    </source>
</evidence>
<dbReference type="Proteomes" id="UP000705867">
    <property type="component" value="Unassembled WGS sequence"/>
</dbReference>
<evidence type="ECO:0000256" key="6">
    <source>
        <dbReference type="ARBA" id="ARBA00022962"/>
    </source>
</evidence>
<dbReference type="Gene3D" id="3.40.50.620">
    <property type="entry name" value="HUPs"/>
    <property type="match status" value="1"/>
</dbReference>
<evidence type="ECO:0000256" key="5">
    <source>
        <dbReference type="ARBA" id="ARBA00022840"/>
    </source>
</evidence>
<dbReference type="NCBIfam" id="TIGR01536">
    <property type="entry name" value="asn_synth_AEB"/>
    <property type="match status" value="1"/>
</dbReference>
<dbReference type="SUPFAM" id="SSF56235">
    <property type="entry name" value="N-terminal nucleophile aminohydrolases (Ntn hydrolases)"/>
    <property type="match status" value="1"/>
</dbReference>
<keyword evidence="6" id="KW-0315">Glutamine amidotransferase</keyword>
<feature type="binding site" evidence="8">
    <location>
        <position position="80"/>
    </location>
    <ligand>
        <name>L-glutamine</name>
        <dbReference type="ChEBI" id="CHEBI:58359"/>
    </ligand>
</feature>
<evidence type="ECO:0000256" key="7">
    <source>
        <dbReference type="ARBA" id="ARBA00048741"/>
    </source>
</evidence>